<evidence type="ECO:0000256" key="1">
    <source>
        <dbReference type="SAM" id="SignalP"/>
    </source>
</evidence>
<organism evidence="2 3">
    <name type="scientific">Vitrella brassicaformis (strain CCMP3155)</name>
    <dbReference type="NCBI Taxonomy" id="1169540"/>
    <lineage>
        <taxon>Eukaryota</taxon>
        <taxon>Sar</taxon>
        <taxon>Alveolata</taxon>
        <taxon>Colpodellida</taxon>
        <taxon>Vitrellaceae</taxon>
        <taxon>Vitrella</taxon>
    </lineage>
</organism>
<proteinExistence type="predicted"/>
<sequence length="415" mass="45887">MDKKLALVLAASLVVAARADPPACGRALQDCSETKCCEDYGYTCKEKDAFFSQCRPILESCPPGSANWTCVDKEQTLSGPKLHTVEFALLYDEQFPDKKGDIYLKTPLYQSRHQIMYQQNEVNDFTFLATASQDTTSVLFELLDWHRMTIMSADGRSPNGDQSRPYSAFGKTVTSLADEEPKAKYMGAPDWVKELDGCGGGYRLRGTPYTALGEPGVPKYLSVKFLPDCGCIDYEPLLRGLELVVLDDDGRPVAPPTGAMRQLFGASIVPDADKTSLRKMQMTNAYGEELTGIASTMLMHGFTYVLDANKAWPGTKFTFKASECRTLTVDTISKVEWSILDRHRNVIQTESVGNTGFDESSPYTLYGDDNGEKYTPIPDWMINSGGTFFIRALPWDTQGKAGPTDTAQDIKSNKT</sequence>
<evidence type="ECO:0000313" key="2">
    <source>
        <dbReference type="EMBL" id="CEM24654.1"/>
    </source>
</evidence>
<dbReference type="Proteomes" id="UP000041254">
    <property type="component" value="Unassembled WGS sequence"/>
</dbReference>
<dbReference type="EMBL" id="CDMY01000585">
    <property type="protein sequence ID" value="CEM24654.1"/>
    <property type="molecule type" value="Genomic_DNA"/>
</dbReference>
<keyword evidence="1" id="KW-0732">Signal</keyword>
<dbReference type="InParanoid" id="A0A0G4G8H6"/>
<protein>
    <submittedName>
        <fullName evidence="2">Uncharacterized protein</fullName>
    </submittedName>
</protein>
<feature type="chain" id="PRO_5005189646" evidence="1">
    <location>
        <begin position="20"/>
        <end position="415"/>
    </location>
</feature>
<feature type="signal peptide" evidence="1">
    <location>
        <begin position="1"/>
        <end position="19"/>
    </location>
</feature>
<dbReference type="AlphaFoldDB" id="A0A0G4G8H6"/>
<gene>
    <name evidence="2" type="ORF">Vbra_339</name>
</gene>
<evidence type="ECO:0000313" key="3">
    <source>
        <dbReference type="Proteomes" id="UP000041254"/>
    </source>
</evidence>
<name>A0A0G4G8H6_VITBC</name>
<reference evidence="2 3" key="1">
    <citation type="submission" date="2014-11" db="EMBL/GenBank/DDBJ databases">
        <authorList>
            <person name="Zhu J."/>
            <person name="Qi W."/>
            <person name="Song R."/>
        </authorList>
    </citation>
    <scope>NUCLEOTIDE SEQUENCE [LARGE SCALE GENOMIC DNA]</scope>
</reference>
<accession>A0A0G4G8H6</accession>
<dbReference type="PhylomeDB" id="A0A0G4G8H6"/>
<keyword evidence="3" id="KW-1185">Reference proteome</keyword>
<dbReference type="VEuPathDB" id="CryptoDB:Vbra_339"/>